<sequence>MKKLLTILGIAFLASCESSDSCHCEVFENIGTEEKPQLRYIGSLDGNCDGVTKEEEKVYQSVSCD</sequence>
<evidence type="ECO:0008006" key="3">
    <source>
        <dbReference type="Google" id="ProtNLM"/>
    </source>
</evidence>
<organism evidence="1 2">
    <name type="scientific">Paenimyroides ummariense</name>
    <dbReference type="NCBI Taxonomy" id="913024"/>
    <lineage>
        <taxon>Bacteria</taxon>
        <taxon>Pseudomonadati</taxon>
        <taxon>Bacteroidota</taxon>
        <taxon>Flavobacteriia</taxon>
        <taxon>Flavobacteriales</taxon>
        <taxon>Flavobacteriaceae</taxon>
        <taxon>Paenimyroides</taxon>
    </lineage>
</organism>
<evidence type="ECO:0000313" key="2">
    <source>
        <dbReference type="Proteomes" id="UP000199036"/>
    </source>
</evidence>
<dbReference type="PROSITE" id="PS51257">
    <property type="entry name" value="PROKAR_LIPOPROTEIN"/>
    <property type="match status" value="1"/>
</dbReference>
<name>A0A1I4Y892_9FLAO</name>
<protein>
    <recommendedName>
        <fullName evidence="3">Lipoprotein</fullName>
    </recommendedName>
</protein>
<evidence type="ECO:0000313" key="1">
    <source>
        <dbReference type="EMBL" id="SFN34308.1"/>
    </source>
</evidence>
<dbReference type="Proteomes" id="UP000199036">
    <property type="component" value="Unassembled WGS sequence"/>
</dbReference>
<gene>
    <name evidence="1" type="ORF">SAMN05421741_10462</name>
</gene>
<dbReference type="STRING" id="913024.SAMN05421741_10462"/>
<reference evidence="2" key="1">
    <citation type="submission" date="2016-10" db="EMBL/GenBank/DDBJ databases">
        <authorList>
            <person name="Varghese N."/>
            <person name="Submissions S."/>
        </authorList>
    </citation>
    <scope>NUCLEOTIDE SEQUENCE [LARGE SCALE GENOMIC DNA]</scope>
    <source>
        <strain evidence="2">DS-12</strain>
    </source>
</reference>
<dbReference type="OrthoDB" id="1366275at2"/>
<accession>A0A1I4Y892</accession>
<dbReference type="RefSeq" id="WP_091519664.1">
    <property type="nucleotide sequence ID" value="NZ_FOVI01000004.1"/>
</dbReference>
<dbReference type="EMBL" id="FOVI01000004">
    <property type="protein sequence ID" value="SFN34308.1"/>
    <property type="molecule type" value="Genomic_DNA"/>
</dbReference>
<keyword evidence="2" id="KW-1185">Reference proteome</keyword>
<dbReference type="AlphaFoldDB" id="A0A1I4Y892"/>
<proteinExistence type="predicted"/>